<gene>
    <name evidence="3" type="ORF">SCHCODRAFT_103632</name>
</gene>
<feature type="region of interest" description="Disordered" evidence="1">
    <location>
        <begin position="83"/>
        <end position="185"/>
    </location>
</feature>
<proteinExistence type="predicted"/>
<evidence type="ECO:0000256" key="1">
    <source>
        <dbReference type="SAM" id="MobiDB-lite"/>
    </source>
</evidence>
<dbReference type="eggNOG" id="ENOG502T12Z">
    <property type="taxonomic scope" value="Eukaryota"/>
</dbReference>
<feature type="compositionally biased region" description="Low complexity" evidence="1">
    <location>
        <begin position="235"/>
        <end position="291"/>
    </location>
</feature>
<dbReference type="Proteomes" id="UP000007431">
    <property type="component" value="Unassembled WGS sequence"/>
</dbReference>
<dbReference type="OrthoDB" id="10442875at2759"/>
<dbReference type="AlphaFoldDB" id="D8PN44"/>
<feature type="region of interest" description="Disordered" evidence="1">
    <location>
        <begin position="227"/>
        <end position="346"/>
    </location>
</feature>
<feature type="compositionally biased region" description="Basic and acidic residues" evidence="1">
    <location>
        <begin position="318"/>
        <end position="327"/>
    </location>
</feature>
<dbReference type="KEGG" id="scm:SCHCO_02612816"/>
<feature type="compositionally biased region" description="Polar residues" evidence="1">
    <location>
        <begin position="163"/>
        <end position="179"/>
    </location>
</feature>
<evidence type="ECO:0000256" key="2">
    <source>
        <dbReference type="SAM" id="Phobius"/>
    </source>
</evidence>
<dbReference type="EMBL" id="GL377302">
    <property type="protein sequence ID" value="EFJ02201.1"/>
    <property type="molecule type" value="Genomic_DNA"/>
</dbReference>
<feature type="non-terminal residue" evidence="3">
    <location>
        <position position="346"/>
    </location>
</feature>
<dbReference type="GeneID" id="9597547"/>
<feature type="transmembrane region" description="Helical" evidence="2">
    <location>
        <begin position="16"/>
        <end position="38"/>
    </location>
</feature>
<feature type="compositionally biased region" description="Low complexity" evidence="1">
    <location>
        <begin position="135"/>
        <end position="154"/>
    </location>
</feature>
<dbReference type="OMA" id="PLAPNIY"/>
<evidence type="ECO:0000313" key="3">
    <source>
        <dbReference type="EMBL" id="EFJ02201.1"/>
    </source>
</evidence>
<dbReference type="VEuPathDB" id="FungiDB:SCHCODRAFT_02612816"/>
<dbReference type="HOGENOM" id="CLU_802053_0_0_1"/>
<keyword evidence="4" id="KW-1185">Reference proteome</keyword>
<protein>
    <submittedName>
        <fullName evidence="3">Expressed protein</fullName>
    </submittedName>
</protein>
<organism evidence="4">
    <name type="scientific">Schizophyllum commune (strain H4-8 / FGSC 9210)</name>
    <name type="common">Split gill fungus</name>
    <dbReference type="NCBI Taxonomy" id="578458"/>
    <lineage>
        <taxon>Eukaryota</taxon>
        <taxon>Fungi</taxon>
        <taxon>Dikarya</taxon>
        <taxon>Basidiomycota</taxon>
        <taxon>Agaricomycotina</taxon>
        <taxon>Agaricomycetes</taxon>
        <taxon>Agaricomycetidae</taxon>
        <taxon>Agaricales</taxon>
        <taxon>Schizophyllaceae</taxon>
        <taxon>Schizophyllum</taxon>
    </lineage>
</organism>
<evidence type="ECO:0000313" key="4">
    <source>
        <dbReference type="Proteomes" id="UP000007431"/>
    </source>
</evidence>
<keyword evidence="2" id="KW-1133">Transmembrane helix</keyword>
<sequence length="346" mass="36313">MPVYARATTGLSRDNLIIAASCGAVGGLILLAGLVRCIQLARQRARRNKAPLPPPQPLAHHRQRKDTLVAARIASQYTVSVSDASLLAPPSPSRHDSLGPSESGASSDEGSLYQPPMDANDTTLPPHPPFSSGQSSSGHDTPPSPSPSSTYSARPRPRFISHTRPTSTASGSTTFSRTSRAMGPRGSQIQIVLPAPLAPGAYPAELRGSMYSVSDASIADKWVPAPYRHDGVEPSRQSSSSVGSMSTMSHLAPSASHRSTSSTRRSPSRSRSPGPSSLSNSTEASPYSSPSPDLPPVPRVPSMYVRSGTYPPLTVPGEDLRRDDPRRAATLPPGDAGPPQARSQLG</sequence>
<dbReference type="InParanoid" id="D8PN44"/>
<accession>D8PN44</accession>
<keyword evidence="2" id="KW-0472">Membrane</keyword>
<keyword evidence="2" id="KW-0812">Transmembrane</keyword>
<reference evidence="3 4" key="1">
    <citation type="journal article" date="2010" name="Nat. Biotechnol.">
        <title>Genome sequence of the model mushroom Schizophyllum commune.</title>
        <authorList>
            <person name="Ohm R.A."/>
            <person name="de Jong J.F."/>
            <person name="Lugones L.G."/>
            <person name="Aerts A."/>
            <person name="Kothe E."/>
            <person name="Stajich J.E."/>
            <person name="de Vries R.P."/>
            <person name="Record E."/>
            <person name="Levasseur A."/>
            <person name="Baker S.E."/>
            <person name="Bartholomew K.A."/>
            <person name="Coutinho P.M."/>
            <person name="Erdmann S."/>
            <person name="Fowler T.J."/>
            <person name="Gathman A.C."/>
            <person name="Lombard V."/>
            <person name="Henrissat B."/>
            <person name="Knabe N."/>
            <person name="Kuees U."/>
            <person name="Lilly W.W."/>
            <person name="Lindquist E."/>
            <person name="Lucas S."/>
            <person name="Magnuson J.K."/>
            <person name="Piumi F."/>
            <person name="Raudaskoski M."/>
            <person name="Salamov A."/>
            <person name="Schmutz J."/>
            <person name="Schwarze F.W.M.R."/>
            <person name="vanKuyk P.A."/>
            <person name="Horton J.S."/>
            <person name="Grigoriev I.V."/>
            <person name="Woesten H.A.B."/>
        </authorList>
    </citation>
    <scope>NUCLEOTIDE SEQUENCE [LARGE SCALE GENOMIC DNA]</scope>
    <source>
        <strain evidence="4">H4-8 / FGSC 9210</strain>
    </source>
</reference>
<name>D8PN44_SCHCM</name>